<dbReference type="InterPro" id="IPR036880">
    <property type="entry name" value="Kunitz_BPTI_sf"/>
</dbReference>
<dbReference type="EMBL" id="JABSTU010000009">
    <property type="protein sequence ID" value="KAH8022277.1"/>
    <property type="molecule type" value="Genomic_DNA"/>
</dbReference>
<evidence type="ECO:0000256" key="1">
    <source>
        <dbReference type="SAM" id="Phobius"/>
    </source>
</evidence>
<evidence type="ECO:0000313" key="3">
    <source>
        <dbReference type="Proteomes" id="UP000821866"/>
    </source>
</evidence>
<evidence type="ECO:0000313" key="2">
    <source>
        <dbReference type="EMBL" id="KAH8022277.1"/>
    </source>
</evidence>
<gene>
    <name evidence="2" type="ORF">HPB51_023164</name>
</gene>
<keyword evidence="1" id="KW-0472">Membrane</keyword>
<dbReference type="GO" id="GO:0004867">
    <property type="term" value="F:serine-type endopeptidase inhibitor activity"/>
    <property type="evidence" value="ECO:0007669"/>
    <property type="project" value="InterPro"/>
</dbReference>
<keyword evidence="1" id="KW-0812">Transmembrane</keyword>
<keyword evidence="1" id="KW-1133">Transmembrane helix</keyword>
<sequence length="377" mass="41677">MAALQTAPPPSLQPSPPPSKAEFLKSVVSCNTSLSESDTFHSAVGGFSDGPQLSPVVSSDGEHSIQRSISYLFSHSTGGEEFDEASLSNRMSSVAGECHQSDQWLTWSRCGNVVAFLVAAAVVCVSAIMVTLTWTVLSHGNMRQLLEDKKGVMSTQSVESDMLLQNAPVVKWPSTNKMKPLINGMTSSVNPGTESTIFLDADEKPPVQLTDMTQSSLSIATNRRHAREPLKKTSVLPRQRTLKRHLTFTRRKAATPRHNRHIDLRPHMRVLPMRKPMNQRCGLPFYTYCPKLRHEAYYRHSTRSCVLTITDDVQVCNHSPNKFATLAECQRSCVHARMPSGACLDKPLFSRCSRCVPAFQNLSSVHKMVEISGVVLS</sequence>
<name>A0A9J6DJC3_RHIMP</name>
<reference evidence="2" key="2">
    <citation type="submission" date="2021-09" db="EMBL/GenBank/DDBJ databases">
        <authorList>
            <person name="Jia N."/>
            <person name="Wang J."/>
            <person name="Shi W."/>
            <person name="Du L."/>
            <person name="Sun Y."/>
            <person name="Zhan W."/>
            <person name="Jiang J."/>
            <person name="Wang Q."/>
            <person name="Zhang B."/>
            <person name="Ji P."/>
            <person name="Sakyi L.B."/>
            <person name="Cui X."/>
            <person name="Yuan T."/>
            <person name="Jiang B."/>
            <person name="Yang W."/>
            <person name="Lam T.T.-Y."/>
            <person name="Chang Q."/>
            <person name="Ding S."/>
            <person name="Wang X."/>
            <person name="Zhu J."/>
            <person name="Ruan X."/>
            <person name="Zhao L."/>
            <person name="Wei J."/>
            <person name="Que T."/>
            <person name="Du C."/>
            <person name="Cheng J."/>
            <person name="Dai P."/>
            <person name="Han X."/>
            <person name="Huang E."/>
            <person name="Gao Y."/>
            <person name="Liu J."/>
            <person name="Shao H."/>
            <person name="Ye R."/>
            <person name="Li L."/>
            <person name="Wei W."/>
            <person name="Wang X."/>
            <person name="Wang C."/>
            <person name="Huo Q."/>
            <person name="Li W."/>
            <person name="Guo W."/>
            <person name="Chen H."/>
            <person name="Chen S."/>
            <person name="Zhou L."/>
            <person name="Zhou L."/>
            <person name="Ni X."/>
            <person name="Tian J."/>
            <person name="Zhou Y."/>
            <person name="Sheng Y."/>
            <person name="Liu T."/>
            <person name="Pan Y."/>
            <person name="Xia L."/>
            <person name="Li J."/>
            <person name="Zhao F."/>
            <person name="Cao W."/>
        </authorList>
    </citation>
    <scope>NUCLEOTIDE SEQUENCE</scope>
    <source>
        <strain evidence="2">Rmic-2018</strain>
        <tissue evidence="2">Larvae</tissue>
    </source>
</reference>
<keyword evidence="3" id="KW-1185">Reference proteome</keyword>
<reference evidence="2" key="1">
    <citation type="journal article" date="2020" name="Cell">
        <title>Large-Scale Comparative Analyses of Tick Genomes Elucidate Their Genetic Diversity and Vector Capacities.</title>
        <authorList>
            <consortium name="Tick Genome and Microbiome Consortium (TIGMIC)"/>
            <person name="Jia N."/>
            <person name="Wang J."/>
            <person name="Shi W."/>
            <person name="Du L."/>
            <person name="Sun Y."/>
            <person name="Zhan W."/>
            <person name="Jiang J.F."/>
            <person name="Wang Q."/>
            <person name="Zhang B."/>
            <person name="Ji P."/>
            <person name="Bell-Sakyi L."/>
            <person name="Cui X.M."/>
            <person name="Yuan T.T."/>
            <person name="Jiang B.G."/>
            <person name="Yang W.F."/>
            <person name="Lam T.T."/>
            <person name="Chang Q.C."/>
            <person name="Ding S.J."/>
            <person name="Wang X.J."/>
            <person name="Zhu J.G."/>
            <person name="Ruan X.D."/>
            <person name="Zhao L."/>
            <person name="Wei J.T."/>
            <person name="Ye R.Z."/>
            <person name="Que T.C."/>
            <person name="Du C.H."/>
            <person name="Zhou Y.H."/>
            <person name="Cheng J.X."/>
            <person name="Dai P.F."/>
            <person name="Guo W.B."/>
            <person name="Han X.H."/>
            <person name="Huang E.J."/>
            <person name="Li L.F."/>
            <person name="Wei W."/>
            <person name="Gao Y.C."/>
            <person name="Liu J.Z."/>
            <person name="Shao H.Z."/>
            <person name="Wang X."/>
            <person name="Wang C.C."/>
            <person name="Yang T.C."/>
            <person name="Huo Q.B."/>
            <person name="Li W."/>
            <person name="Chen H.Y."/>
            <person name="Chen S.E."/>
            <person name="Zhou L.G."/>
            <person name="Ni X.B."/>
            <person name="Tian J.H."/>
            <person name="Sheng Y."/>
            <person name="Liu T."/>
            <person name="Pan Y.S."/>
            <person name="Xia L.Y."/>
            <person name="Li J."/>
            <person name="Zhao F."/>
            <person name="Cao W.C."/>
        </authorList>
    </citation>
    <scope>NUCLEOTIDE SEQUENCE</scope>
    <source>
        <strain evidence="2">Rmic-2018</strain>
    </source>
</reference>
<dbReference type="Proteomes" id="UP000821866">
    <property type="component" value="Chromosome 7"/>
</dbReference>
<organism evidence="2 3">
    <name type="scientific">Rhipicephalus microplus</name>
    <name type="common">Cattle tick</name>
    <name type="synonym">Boophilus microplus</name>
    <dbReference type="NCBI Taxonomy" id="6941"/>
    <lineage>
        <taxon>Eukaryota</taxon>
        <taxon>Metazoa</taxon>
        <taxon>Ecdysozoa</taxon>
        <taxon>Arthropoda</taxon>
        <taxon>Chelicerata</taxon>
        <taxon>Arachnida</taxon>
        <taxon>Acari</taxon>
        <taxon>Parasitiformes</taxon>
        <taxon>Ixodida</taxon>
        <taxon>Ixodoidea</taxon>
        <taxon>Ixodidae</taxon>
        <taxon>Rhipicephalinae</taxon>
        <taxon>Rhipicephalus</taxon>
        <taxon>Boophilus</taxon>
    </lineage>
</organism>
<dbReference type="AlphaFoldDB" id="A0A9J6DJC3"/>
<accession>A0A9J6DJC3</accession>
<feature type="transmembrane region" description="Helical" evidence="1">
    <location>
        <begin position="113"/>
        <end position="137"/>
    </location>
</feature>
<comment type="caution">
    <text evidence="2">The sequence shown here is derived from an EMBL/GenBank/DDBJ whole genome shotgun (WGS) entry which is preliminary data.</text>
</comment>
<proteinExistence type="predicted"/>
<protein>
    <submittedName>
        <fullName evidence="2">Uncharacterized protein</fullName>
    </submittedName>
</protein>
<dbReference type="SUPFAM" id="SSF57362">
    <property type="entry name" value="BPTI-like"/>
    <property type="match status" value="1"/>
</dbReference>